<feature type="domain" description="CusB-like beta-barrel" evidence="9">
    <location>
        <begin position="248"/>
        <end position="288"/>
    </location>
</feature>
<feature type="coiled-coil region" evidence="5">
    <location>
        <begin position="122"/>
        <end position="149"/>
    </location>
</feature>
<dbReference type="InterPro" id="IPR058624">
    <property type="entry name" value="MdtA-like_HH"/>
</dbReference>
<dbReference type="InterPro" id="IPR058792">
    <property type="entry name" value="Beta-barrel_RND_2"/>
</dbReference>
<evidence type="ECO:0000256" key="3">
    <source>
        <dbReference type="ARBA" id="ARBA00022989"/>
    </source>
</evidence>
<sequence>MNHKRKKNTYNIIVGALVLGGLVWVGSKFFFLGNVEYTDNAQVKQLIVPANARVSGYIKEIKFDEYEPVKKGDTLLIIEDTEFRYRLAQAEADYQSALAGKDIVASSVKTIANNTAVTDAGLAELKALLDNAETDYKRYKKLLEQQSVTQQEYDGKHTQYVALKAKYETLARQKQTTILATNEQNLRLMQNDAVIELAKAAVELAKLNLSYTVIVAPTDGHTGRKNLQVGQLLQPGQPVVDIIDNNDIWIIANYKETQTHQIKENQEVELAVDALPGVTLKGIVKSVANATGASFSVLPQDNSAGNFVKIEQRIPVKIEFADSNDAELLQKLRAGMNVECKVLL</sequence>
<dbReference type="EMBL" id="CP081495">
    <property type="protein sequence ID" value="UYW02329.1"/>
    <property type="molecule type" value="Genomic_DNA"/>
</dbReference>
<evidence type="ECO:0000259" key="7">
    <source>
        <dbReference type="Pfam" id="PF25876"/>
    </source>
</evidence>
<keyword evidence="11" id="KW-1185">Reference proteome</keyword>
<evidence type="ECO:0000313" key="10">
    <source>
        <dbReference type="EMBL" id="UYW02329.1"/>
    </source>
</evidence>
<dbReference type="SUPFAM" id="SSF111369">
    <property type="entry name" value="HlyD-like secretion proteins"/>
    <property type="match status" value="2"/>
</dbReference>
<keyword evidence="3 6" id="KW-1133">Transmembrane helix</keyword>
<keyword evidence="2 6" id="KW-0812">Transmembrane</keyword>
<evidence type="ECO:0000313" key="11">
    <source>
        <dbReference type="Proteomes" id="UP001163328"/>
    </source>
</evidence>
<evidence type="ECO:0000256" key="2">
    <source>
        <dbReference type="ARBA" id="ARBA00022692"/>
    </source>
</evidence>
<protein>
    <submittedName>
        <fullName evidence="10">HlyD family secretion protein</fullName>
    </submittedName>
</protein>
<gene>
    <name evidence="10" type="ORF">K5I29_05370</name>
</gene>
<feature type="domain" description="Multidrug resistance protein MdtA-like barrel-sandwich hybrid" evidence="8">
    <location>
        <begin position="51"/>
        <end position="240"/>
    </location>
</feature>
<dbReference type="Gene3D" id="2.40.50.100">
    <property type="match status" value="1"/>
</dbReference>
<dbReference type="PANTHER" id="PTHR30386:SF26">
    <property type="entry name" value="TRANSPORT PROTEIN COMB"/>
    <property type="match status" value="1"/>
</dbReference>
<keyword evidence="5" id="KW-0175">Coiled coil</keyword>
<organism evidence="10 11">
    <name type="scientific">Flavobacterium agricola</name>
    <dbReference type="NCBI Taxonomy" id="2870839"/>
    <lineage>
        <taxon>Bacteria</taxon>
        <taxon>Pseudomonadati</taxon>
        <taxon>Bacteroidota</taxon>
        <taxon>Flavobacteriia</taxon>
        <taxon>Flavobacteriales</taxon>
        <taxon>Flavobacteriaceae</taxon>
        <taxon>Flavobacterium</taxon>
    </lineage>
</organism>
<evidence type="ECO:0000256" key="5">
    <source>
        <dbReference type="SAM" id="Coils"/>
    </source>
</evidence>
<dbReference type="Proteomes" id="UP001163328">
    <property type="component" value="Chromosome"/>
</dbReference>
<accession>A0ABY6M192</accession>
<evidence type="ECO:0000256" key="4">
    <source>
        <dbReference type="ARBA" id="ARBA00023136"/>
    </source>
</evidence>
<proteinExistence type="predicted"/>
<comment type="subcellular location">
    <subcellularLocation>
        <location evidence="1">Membrane</location>
        <topology evidence="1">Single-pass membrane protein</topology>
    </subcellularLocation>
</comment>
<evidence type="ECO:0000256" key="6">
    <source>
        <dbReference type="SAM" id="Phobius"/>
    </source>
</evidence>
<evidence type="ECO:0000256" key="1">
    <source>
        <dbReference type="ARBA" id="ARBA00004167"/>
    </source>
</evidence>
<keyword evidence="4 6" id="KW-0472">Membrane</keyword>
<feature type="transmembrane region" description="Helical" evidence="6">
    <location>
        <begin position="12"/>
        <end position="32"/>
    </location>
</feature>
<evidence type="ECO:0000259" key="8">
    <source>
        <dbReference type="Pfam" id="PF25917"/>
    </source>
</evidence>
<dbReference type="InterPro" id="IPR050739">
    <property type="entry name" value="MFP"/>
</dbReference>
<dbReference type="Gene3D" id="2.40.30.170">
    <property type="match status" value="1"/>
</dbReference>
<dbReference type="Pfam" id="PF25954">
    <property type="entry name" value="Beta-barrel_RND_2"/>
    <property type="match status" value="1"/>
</dbReference>
<dbReference type="RefSeq" id="WP_264434873.1">
    <property type="nucleotide sequence ID" value="NZ_CP081495.1"/>
</dbReference>
<dbReference type="Gene3D" id="1.10.287.470">
    <property type="entry name" value="Helix hairpin bin"/>
    <property type="match status" value="1"/>
</dbReference>
<feature type="domain" description="Multidrug resistance protein MdtA-like alpha-helical hairpin" evidence="7">
    <location>
        <begin position="118"/>
        <end position="212"/>
    </location>
</feature>
<name>A0ABY6M192_9FLAO</name>
<dbReference type="Pfam" id="PF25876">
    <property type="entry name" value="HH_MFP_RND"/>
    <property type="match status" value="1"/>
</dbReference>
<reference evidence="10" key="1">
    <citation type="submission" date="2021-08" db="EMBL/GenBank/DDBJ databases">
        <title>Flavobacterium sp. strain CC-SYL302.</title>
        <authorList>
            <person name="Lin S.-Y."/>
            <person name="Lee T.-H."/>
            <person name="Young C.-C."/>
        </authorList>
    </citation>
    <scope>NUCLEOTIDE SEQUENCE</scope>
    <source>
        <strain evidence="10">CC-SYL302</strain>
    </source>
</reference>
<evidence type="ECO:0000259" key="9">
    <source>
        <dbReference type="Pfam" id="PF25954"/>
    </source>
</evidence>
<dbReference type="InterPro" id="IPR058625">
    <property type="entry name" value="MdtA-like_BSH"/>
</dbReference>
<dbReference type="PANTHER" id="PTHR30386">
    <property type="entry name" value="MEMBRANE FUSION SUBUNIT OF EMRAB-TOLC MULTIDRUG EFFLUX PUMP"/>
    <property type="match status" value="1"/>
</dbReference>
<dbReference type="Pfam" id="PF25917">
    <property type="entry name" value="BSH_RND"/>
    <property type="match status" value="1"/>
</dbReference>